<dbReference type="Proteomes" id="UP001442364">
    <property type="component" value="Unassembled WGS sequence"/>
</dbReference>
<dbReference type="RefSeq" id="WP_022502762.1">
    <property type="nucleotide sequence ID" value="NZ_DAWCMB010000291.1"/>
</dbReference>
<evidence type="ECO:0000256" key="1">
    <source>
        <dbReference type="SAM" id="Phobius"/>
    </source>
</evidence>
<feature type="transmembrane region" description="Helical" evidence="1">
    <location>
        <begin position="7"/>
        <end position="29"/>
    </location>
</feature>
<keyword evidence="1" id="KW-0812">Transmembrane</keyword>
<evidence type="ECO:0000313" key="2">
    <source>
        <dbReference type="EMBL" id="MEQ2379486.1"/>
    </source>
</evidence>
<keyword evidence="1" id="KW-0472">Membrane</keyword>
<name>A0ABV1BUR0_9FIRM</name>
<accession>A0ABV1BUR0</accession>
<feature type="transmembrane region" description="Helical" evidence="1">
    <location>
        <begin position="41"/>
        <end position="62"/>
    </location>
</feature>
<reference evidence="2 3" key="1">
    <citation type="submission" date="2024-03" db="EMBL/GenBank/DDBJ databases">
        <title>Human intestinal bacterial collection.</title>
        <authorList>
            <person name="Pauvert C."/>
            <person name="Hitch T.C.A."/>
            <person name="Clavel T."/>
        </authorList>
    </citation>
    <scope>NUCLEOTIDE SEQUENCE [LARGE SCALE GENOMIC DNA]</scope>
    <source>
        <strain evidence="2 3">CLA-AA-H255</strain>
    </source>
</reference>
<keyword evidence="3" id="KW-1185">Reference proteome</keyword>
<dbReference type="EMBL" id="JBBMER010000004">
    <property type="protein sequence ID" value="MEQ2379486.1"/>
    <property type="molecule type" value="Genomic_DNA"/>
</dbReference>
<keyword evidence="1" id="KW-1133">Transmembrane helix</keyword>
<gene>
    <name evidence="2" type="ORF">WMO14_06300</name>
</gene>
<sequence>MKKFKKAAALIIVIAWGILLLTTLITAFIDNETAHTLFKGLIFTDIVLPIVAYAMMLMYKYLSGRNH</sequence>
<comment type="caution">
    <text evidence="2">The sequence shown here is derived from an EMBL/GenBank/DDBJ whole genome shotgun (WGS) entry which is preliminary data.</text>
</comment>
<proteinExistence type="predicted"/>
<evidence type="ECO:0000313" key="3">
    <source>
        <dbReference type="Proteomes" id="UP001442364"/>
    </source>
</evidence>
<protein>
    <recommendedName>
        <fullName evidence="4">DUF3923 family protein</fullName>
    </recommendedName>
</protein>
<evidence type="ECO:0008006" key="4">
    <source>
        <dbReference type="Google" id="ProtNLM"/>
    </source>
</evidence>
<organism evidence="2 3">
    <name type="scientific">[Lactobacillus] rogosae</name>
    <dbReference type="NCBI Taxonomy" id="706562"/>
    <lineage>
        <taxon>Bacteria</taxon>
        <taxon>Bacillati</taxon>
        <taxon>Bacillota</taxon>
        <taxon>Clostridia</taxon>
        <taxon>Lachnospirales</taxon>
        <taxon>Lachnospiraceae</taxon>
        <taxon>Lachnospira</taxon>
    </lineage>
</organism>